<dbReference type="NCBIfam" id="NF007773">
    <property type="entry name" value="PRK10459.1"/>
    <property type="match status" value="1"/>
</dbReference>
<keyword evidence="5 7" id="KW-1133">Transmembrane helix</keyword>
<keyword evidence="6 7" id="KW-0472">Membrane</keyword>
<feature type="transmembrane region" description="Helical" evidence="7">
    <location>
        <begin position="12"/>
        <end position="33"/>
    </location>
</feature>
<keyword evidence="4 7" id="KW-0812">Transmembrane</keyword>
<proteinExistence type="inferred from homology"/>
<comment type="similarity">
    <text evidence="2">Belongs to the polysaccharide synthase family.</text>
</comment>
<feature type="transmembrane region" description="Helical" evidence="7">
    <location>
        <begin position="146"/>
        <end position="164"/>
    </location>
</feature>
<feature type="transmembrane region" description="Helical" evidence="7">
    <location>
        <begin position="442"/>
        <end position="461"/>
    </location>
</feature>
<gene>
    <name evidence="8" type="ORF">P0Y49_08670</name>
</gene>
<evidence type="ECO:0000256" key="2">
    <source>
        <dbReference type="ARBA" id="ARBA00007430"/>
    </source>
</evidence>
<dbReference type="PANTHER" id="PTHR30250">
    <property type="entry name" value="PST FAMILY PREDICTED COLANIC ACID TRANSPORTER"/>
    <property type="match status" value="1"/>
</dbReference>
<evidence type="ECO:0000256" key="7">
    <source>
        <dbReference type="SAM" id="Phobius"/>
    </source>
</evidence>
<feature type="transmembrane region" description="Helical" evidence="7">
    <location>
        <begin position="184"/>
        <end position="203"/>
    </location>
</feature>
<evidence type="ECO:0000256" key="1">
    <source>
        <dbReference type="ARBA" id="ARBA00004651"/>
    </source>
</evidence>
<feature type="transmembrane region" description="Helical" evidence="7">
    <location>
        <begin position="79"/>
        <end position="102"/>
    </location>
</feature>
<feature type="transmembrane region" description="Helical" evidence="7">
    <location>
        <begin position="114"/>
        <end position="134"/>
    </location>
</feature>
<dbReference type="AlphaFoldDB" id="A0AAJ6BAF5"/>
<dbReference type="Pfam" id="PF13440">
    <property type="entry name" value="Polysacc_synt_3"/>
    <property type="match status" value="1"/>
</dbReference>
<feature type="transmembrane region" description="Helical" evidence="7">
    <location>
        <begin position="325"/>
        <end position="347"/>
    </location>
</feature>
<keyword evidence="3" id="KW-1003">Cell membrane</keyword>
<feature type="transmembrane region" description="Helical" evidence="7">
    <location>
        <begin position="379"/>
        <end position="404"/>
    </location>
</feature>
<feature type="transmembrane region" description="Helical" evidence="7">
    <location>
        <begin position="416"/>
        <end position="436"/>
    </location>
</feature>
<accession>A0AAJ6BAF5</accession>
<name>A0AAJ6BAF5_9SPHI</name>
<dbReference type="InterPro" id="IPR050833">
    <property type="entry name" value="Poly_Biosynth_Transport"/>
</dbReference>
<evidence type="ECO:0000313" key="8">
    <source>
        <dbReference type="EMBL" id="WEK21213.1"/>
    </source>
</evidence>
<evidence type="ECO:0000313" key="9">
    <source>
        <dbReference type="Proteomes" id="UP001214530"/>
    </source>
</evidence>
<evidence type="ECO:0000256" key="3">
    <source>
        <dbReference type="ARBA" id="ARBA00022475"/>
    </source>
</evidence>
<dbReference type="PANTHER" id="PTHR30250:SF10">
    <property type="entry name" value="LIPOPOLYSACCHARIDE BIOSYNTHESIS PROTEIN WZXC"/>
    <property type="match status" value="1"/>
</dbReference>
<comment type="subcellular location">
    <subcellularLocation>
        <location evidence="1">Cell membrane</location>
        <topology evidence="1">Multi-pass membrane protein</topology>
    </subcellularLocation>
</comment>
<evidence type="ECO:0000256" key="4">
    <source>
        <dbReference type="ARBA" id="ARBA00022692"/>
    </source>
</evidence>
<sequence>MSNQKNAINGAKWTTTATIITVLFAFFQLAIIARVLKSSAFGLVAMSTITINFFHIFANLGFTNSIISKQETNKKILSTIFYSSLSLGFILLILVNLFSHLIADYFNEPRLIHIIRISSINFPLIYAGQIYNILLQKELRFKSLAIIDVSSSLVGTIVTTSLAYNNYEELSLIYGEVFYTAFKLILFVTIGTKLFNPILYFNLKDIKDHLRFGVYNLGEGILSYAGGNSESIIIGKIIGAKALGLYTIAYQLAVYPIVRLNPIIMQVTYPIMAKIKDVASLKRAYIKIIDFITYCNFPLLAGLFITSTSVVPLVYGKGWIDTIPLVKVIVFVSLLKCITAPISSLAFTRGKPNLIFYLNLVILIIKLPILYFFSTSFGLIGVAYANLLTTTIETILTSFLAKYLIGNYFKEFFTNIYKPILLCLIMVVVIAVYQHFIISTNLFHTIIQIAIGGSIYLGLTLKYKLSLSEILELKKSL</sequence>
<evidence type="ECO:0000256" key="6">
    <source>
        <dbReference type="ARBA" id="ARBA00023136"/>
    </source>
</evidence>
<dbReference type="CDD" id="cd13127">
    <property type="entry name" value="MATE_tuaB_like"/>
    <property type="match status" value="1"/>
</dbReference>
<dbReference type="Proteomes" id="UP001214530">
    <property type="component" value="Chromosome"/>
</dbReference>
<evidence type="ECO:0000256" key="5">
    <source>
        <dbReference type="ARBA" id="ARBA00022989"/>
    </source>
</evidence>
<protein>
    <submittedName>
        <fullName evidence="8">MOP flippase family protein</fullName>
    </submittedName>
</protein>
<feature type="transmembrane region" description="Helical" evidence="7">
    <location>
        <begin position="39"/>
        <end position="58"/>
    </location>
</feature>
<dbReference type="GO" id="GO:0005886">
    <property type="term" value="C:plasma membrane"/>
    <property type="evidence" value="ECO:0007669"/>
    <property type="project" value="UniProtKB-SubCell"/>
</dbReference>
<feature type="transmembrane region" description="Helical" evidence="7">
    <location>
        <begin position="284"/>
        <end position="305"/>
    </location>
</feature>
<dbReference type="EMBL" id="CP119313">
    <property type="protein sequence ID" value="WEK21213.1"/>
    <property type="molecule type" value="Genomic_DNA"/>
</dbReference>
<organism evidence="8 9">
    <name type="scientific">Candidatus Pedobacter colombiensis</name>
    <dbReference type="NCBI Taxonomy" id="3121371"/>
    <lineage>
        <taxon>Bacteria</taxon>
        <taxon>Pseudomonadati</taxon>
        <taxon>Bacteroidota</taxon>
        <taxon>Sphingobacteriia</taxon>
        <taxon>Sphingobacteriales</taxon>
        <taxon>Sphingobacteriaceae</taxon>
        <taxon>Pedobacter</taxon>
    </lineage>
</organism>
<reference evidence="8" key="1">
    <citation type="submission" date="2023-03" db="EMBL/GenBank/DDBJ databases">
        <title>Andean soil-derived lignocellulolytic bacterial consortium as a source of novel taxa and putative plastic-active enzymes.</title>
        <authorList>
            <person name="Diaz-Garcia L."/>
            <person name="Chuvochina M."/>
            <person name="Feuerriegel G."/>
            <person name="Bunk B."/>
            <person name="Sproer C."/>
            <person name="Streit W.R."/>
            <person name="Rodriguez L.M."/>
            <person name="Overmann J."/>
            <person name="Jimenez D.J."/>
        </authorList>
    </citation>
    <scope>NUCLEOTIDE SEQUENCE</scope>
    <source>
        <strain evidence="8">MAG 3858</strain>
    </source>
</reference>
<feature type="transmembrane region" description="Helical" evidence="7">
    <location>
        <begin position="354"/>
        <end position="373"/>
    </location>
</feature>